<evidence type="ECO:0000256" key="5">
    <source>
        <dbReference type="ARBA" id="ARBA00023140"/>
    </source>
</evidence>
<dbReference type="PANTHER" id="PTHR12652">
    <property type="entry name" value="PEROXISOMAL BIOGENESIS FACTOR 11"/>
    <property type="match status" value="1"/>
</dbReference>
<keyword evidence="7" id="KW-1185">Reference proteome</keyword>
<dbReference type="Proteomes" id="UP001497444">
    <property type="component" value="Chromosome 10"/>
</dbReference>
<keyword evidence="5" id="KW-0576">Peroxisome</keyword>
<dbReference type="PANTHER" id="PTHR12652:SF50">
    <property type="entry name" value="PEROXIN 11"/>
    <property type="match status" value="1"/>
</dbReference>
<gene>
    <name evidence="6" type="ORF">CSSPJE1EN1_LOCUS2205</name>
</gene>
<comment type="subcellular location">
    <subcellularLocation>
        <location evidence="1">Peroxisome membrane</location>
        <topology evidence="1">Multi-pass membrane protein</topology>
    </subcellularLocation>
</comment>
<dbReference type="EMBL" id="OZ020105">
    <property type="protein sequence ID" value="CAK9256727.1"/>
    <property type="molecule type" value="Genomic_DNA"/>
</dbReference>
<keyword evidence="4" id="KW-0472">Membrane</keyword>
<organism evidence="6 7">
    <name type="scientific">Sphagnum jensenii</name>
    <dbReference type="NCBI Taxonomy" id="128206"/>
    <lineage>
        <taxon>Eukaryota</taxon>
        <taxon>Viridiplantae</taxon>
        <taxon>Streptophyta</taxon>
        <taxon>Embryophyta</taxon>
        <taxon>Bryophyta</taxon>
        <taxon>Sphagnophytina</taxon>
        <taxon>Sphagnopsida</taxon>
        <taxon>Sphagnales</taxon>
        <taxon>Sphagnaceae</taxon>
        <taxon>Sphagnum</taxon>
    </lineage>
</organism>
<protein>
    <recommendedName>
        <fullName evidence="8">Peroxisomal membrane protein 11A</fullName>
    </recommendedName>
</protein>
<evidence type="ECO:0000313" key="6">
    <source>
        <dbReference type="EMBL" id="CAK9256727.1"/>
    </source>
</evidence>
<evidence type="ECO:0000256" key="2">
    <source>
        <dbReference type="ARBA" id="ARBA00008194"/>
    </source>
</evidence>
<keyword evidence="3" id="KW-0962">Peroxisome biogenesis</keyword>
<name>A0ABP0VRA7_9BRYO</name>
<accession>A0ABP0VRA7</accession>
<evidence type="ECO:0008006" key="8">
    <source>
        <dbReference type="Google" id="ProtNLM"/>
    </source>
</evidence>
<comment type="similarity">
    <text evidence="2">Belongs to the peroxin-11 family.</text>
</comment>
<dbReference type="Pfam" id="PF05648">
    <property type="entry name" value="PEX11"/>
    <property type="match status" value="1"/>
</dbReference>
<reference evidence="6" key="1">
    <citation type="submission" date="2024-02" db="EMBL/GenBank/DDBJ databases">
        <authorList>
            <consortium name="ELIXIR-Norway"/>
            <consortium name="Elixir Norway"/>
        </authorList>
    </citation>
    <scope>NUCLEOTIDE SEQUENCE</scope>
</reference>
<evidence type="ECO:0000256" key="4">
    <source>
        <dbReference type="ARBA" id="ARBA00023136"/>
    </source>
</evidence>
<evidence type="ECO:0000313" key="7">
    <source>
        <dbReference type="Proteomes" id="UP001497444"/>
    </source>
</evidence>
<evidence type="ECO:0000256" key="3">
    <source>
        <dbReference type="ARBA" id="ARBA00022593"/>
    </source>
</evidence>
<dbReference type="InterPro" id="IPR008733">
    <property type="entry name" value="PEX11"/>
</dbReference>
<proteinExistence type="inferred from homology"/>
<sequence length="256" mass="28253">MAKRGGGGGGGGAIVAVKKEQRPFLEHVEAYLARRDGVDKALKILRYTTKVLLASPLAPRAPSELSRKLKDFEASVGTSRKAFRLGKFIQNVNALKKTEIVSRQGFLGLVANGGEGFYFFVEQFIWLMKAGLIDKRHSRRLTKLSAWAEFIGYFGSVALKSLDMAALLEKETRLIQGIQKKSEDGIGGPVTDIKELQEVQEKRMMKMLSIIQDFADSLLALTDIRDSNGILDNKFLLAFAGLLSALISAQKNWKSC</sequence>
<evidence type="ECO:0000256" key="1">
    <source>
        <dbReference type="ARBA" id="ARBA00004585"/>
    </source>
</evidence>